<dbReference type="Gene3D" id="3.40.50.1370">
    <property type="entry name" value="Aspartate/ornithine carbamoyltransferase"/>
    <property type="match status" value="2"/>
</dbReference>
<evidence type="ECO:0000256" key="3">
    <source>
        <dbReference type="ARBA" id="ARBA00022679"/>
    </source>
</evidence>
<proteinExistence type="inferred from homology"/>
<evidence type="ECO:0000313" key="4">
    <source>
        <dbReference type="EMBL" id="KAH9634898.1"/>
    </source>
</evidence>
<evidence type="ECO:0000256" key="1">
    <source>
        <dbReference type="ARBA" id="ARBA00007805"/>
    </source>
</evidence>
<evidence type="ECO:0000313" key="5">
    <source>
        <dbReference type="Proteomes" id="UP000814243"/>
    </source>
</evidence>
<dbReference type="GO" id="GO:0042450">
    <property type="term" value="P:L-arginine biosynthetic process via ornithine"/>
    <property type="evidence" value="ECO:0007669"/>
    <property type="project" value="TreeGrafter"/>
</dbReference>
<dbReference type="AlphaFoldDB" id="A0A922ME07"/>
<dbReference type="GO" id="GO:0019240">
    <property type="term" value="P:citrulline biosynthetic process"/>
    <property type="evidence" value="ECO:0007669"/>
    <property type="project" value="TreeGrafter"/>
</dbReference>
<organism evidence="4 5">
    <name type="scientific">Spodoptera exigua</name>
    <name type="common">Beet armyworm</name>
    <name type="synonym">Noctua fulgens</name>
    <dbReference type="NCBI Taxonomy" id="7107"/>
    <lineage>
        <taxon>Eukaryota</taxon>
        <taxon>Metazoa</taxon>
        <taxon>Ecdysozoa</taxon>
        <taxon>Arthropoda</taxon>
        <taxon>Hexapoda</taxon>
        <taxon>Insecta</taxon>
        <taxon>Pterygota</taxon>
        <taxon>Neoptera</taxon>
        <taxon>Endopterygota</taxon>
        <taxon>Lepidoptera</taxon>
        <taxon>Glossata</taxon>
        <taxon>Ditrysia</taxon>
        <taxon>Noctuoidea</taxon>
        <taxon>Noctuidae</taxon>
        <taxon>Amphipyrinae</taxon>
        <taxon>Spodoptera</taxon>
    </lineage>
</organism>
<sequence>MWVVERIFSDMADIIFLSTNTHMCAQRFADRSSVPVLCLKSRTHACLQALASIMAIMEEFGTMQGINLSYVGPPHPVLNSYLLLCPMLGANIRFKCCCKDINRQTCFRWIFLHTCPRGDEVDDLLFWNENSRTFTAFQNMHYIAAALMANHCRDYRF</sequence>
<reference evidence="4" key="1">
    <citation type="journal article" date="2021" name="G3 (Bethesda)">
        <title>Genome and transcriptome analysis of the beet armyworm Spodoptera exigua reveals targets for pest control. .</title>
        <authorList>
            <person name="Simon S."/>
            <person name="Breeschoten T."/>
            <person name="Jansen H.J."/>
            <person name="Dirks R.P."/>
            <person name="Schranz M.E."/>
            <person name="Ros V.I.D."/>
        </authorList>
    </citation>
    <scope>NUCLEOTIDE SEQUENCE</scope>
    <source>
        <strain evidence="4">TB_SE_WUR_2020</strain>
    </source>
</reference>
<name>A0A922ME07_SPOEX</name>
<evidence type="ECO:0000256" key="2">
    <source>
        <dbReference type="ARBA" id="ARBA00013007"/>
    </source>
</evidence>
<accession>A0A922ME07</accession>
<dbReference type="GO" id="GO:0016597">
    <property type="term" value="F:amino acid binding"/>
    <property type="evidence" value="ECO:0007669"/>
    <property type="project" value="InterPro"/>
</dbReference>
<comment type="caution">
    <text evidence="4">The sequence shown here is derived from an EMBL/GenBank/DDBJ whole genome shotgun (WGS) entry which is preliminary data.</text>
</comment>
<dbReference type="EMBL" id="JACEFF010000584">
    <property type="protein sequence ID" value="KAH9634898.1"/>
    <property type="molecule type" value="Genomic_DNA"/>
</dbReference>
<keyword evidence="3" id="KW-0808">Transferase</keyword>
<dbReference type="SUPFAM" id="SSF53671">
    <property type="entry name" value="Aspartate/ornithine carbamoyltransferase"/>
    <property type="match status" value="1"/>
</dbReference>
<dbReference type="PANTHER" id="PTHR45753">
    <property type="entry name" value="ORNITHINE CARBAMOYLTRANSFERASE, MITOCHONDRIAL"/>
    <property type="match status" value="1"/>
</dbReference>
<dbReference type="PANTHER" id="PTHR45753:SF3">
    <property type="entry name" value="ORNITHINE TRANSCARBAMYLASE, MITOCHONDRIAL"/>
    <property type="match status" value="1"/>
</dbReference>
<dbReference type="GO" id="GO:0004585">
    <property type="term" value="F:ornithine carbamoyltransferase activity"/>
    <property type="evidence" value="ECO:0007669"/>
    <property type="project" value="UniProtKB-EC"/>
</dbReference>
<dbReference type="EC" id="2.1.3.3" evidence="2"/>
<comment type="similarity">
    <text evidence="1">Belongs to the aspartate/ornithine carbamoyltransferase superfamily. OTCase family.</text>
</comment>
<protein>
    <recommendedName>
        <fullName evidence="2">ornithine carbamoyltransferase</fullName>
        <ecNumber evidence="2">2.1.3.3</ecNumber>
    </recommendedName>
</protein>
<gene>
    <name evidence="4" type="ORF">HF086_017197</name>
</gene>
<dbReference type="Proteomes" id="UP000814243">
    <property type="component" value="Unassembled WGS sequence"/>
</dbReference>
<dbReference type="InterPro" id="IPR036901">
    <property type="entry name" value="Asp/Orn_carbamoylTrfase_sf"/>
</dbReference>